<evidence type="ECO:0000313" key="1">
    <source>
        <dbReference type="EMBL" id="CAH1776190.1"/>
    </source>
</evidence>
<keyword evidence="2" id="KW-1185">Reference proteome</keyword>
<accession>A0A8J1TQC9</accession>
<gene>
    <name evidence="1" type="ORF">OFUS_LOCUS3392</name>
</gene>
<protein>
    <submittedName>
        <fullName evidence="1">Uncharacterized protein</fullName>
    </submittedName>
</protein>
<dbReference type="Proteomes" id="UP000749559">
    <property type="component" value="Unassembled WGS sequence"/>
</dbReference>
<dbReference type="OrthoDB" id="6160741at2759"/>
<proteinExistence type="predicted"/>
<sequence>MAMARATFGTSGKYKTIHPGHARLTEFVTAAKADILNKYTEAQLEHHTEYIRNFVRTICLGFGEYNKLFKTKDPIPRGSYFEKTKIISPTEYDFLNILSQSDDASVQVCDVRDGCLMTGGYGVVNIHPGQVQQQFLEIPVTKHVENVIPHSSHDPHSSGDVYWLTTNIRYSLRDAIHTYLEDIHGSHYIGKRDHKEEQHPSYTLGKFSMHVGLHGPSVWLRVGGPLGTTDIDLCFCAQKTQGSILVPAYVDPDDCDECPEHIHWTESIVQPPYPAPDHLLHIPTGHHKQLFLLLKYVSHLYNTIYWHIYHKCPEYGLISSYSYKLLIMQHRKCCTGSDFYVGRCFEDVVEYIFNQYRRDNDVSDQYRLYRKPVFLPDTYYPARKVHVLNSYRNCEELTELLWMLKHVKHSSDTQWWQKLLDDDFPNTAALLDEVGKLESASLWKTRLDDFQSNSSIGDNLYHSLLDSFKRVKHVYDERLSVLYELPEPLDWQHEDGTRTHLTFIDE</sequence>
<reference evidence="1" key="1">
    <citation type="submission" date="2022-03" db="EMBL/GenBank/DDBJ databases">
        <authorList>
            <person name="Martin C."/>
        </authorList>
    </citation>
    <scope>NUCLEOTIDE SEQUENCE</scope>
</reference>
<organism evidence="1 2">
    <name type="scientific">Owenia fusiformis</name>
    <name type="common">Polychaete worm</name>
    <dbReference type="NCBI Taxonomy" id="6347"/>
    <lineage>
        <taxon>Eukaryota</taxon>
        <taxon>Metazoa</taxon>
        <taxon>Spiralia</taxon>
        <taxon>Lophotrochozoa</taxon>
        <taxon>Annelida</taxon>
        <taxon>Polychaeta</taxon>
        <taxon>Sedentaria</taxon>
        <taxon>Canalipalpata</taxon>
        <taxon>Sabellida</taxon>
        <taxon>Oweniida</taxon>
        <taxon>Oweniidae</taxon>
        <taxon>Owenia</taxon>
    </lineage>
</organism>
<dbReference type="AlphaFoldDB" id="A0A8J1TQC9"/>
<name>A0A8J1TQC9_OWEFU</name>
<dbReference type="Gene3D" id="3.30.460.90">
    <property type="match status" value="1"/>
</dbReference>
<dbReference type="EMBL" id="CAIIXF020000001">
    <property type="protein sequence ID" value="CAH1776190.1"/>
    <property type="molecule type" value="Genomic_DNA"/>
</dbReference>
<evidence type="ECO:0000313" key="2">
    <source>
        <dbReference type="Proteomes" id="UP000749559"/>
    </source>
</evidence>
<comment type="caution">
    <text evidence="1">The sequence shown here is derived from an EMBL/GenBank/DDBJ whole genome shotgun (WGS) entry which is preliminary data.</text>
</comment>